<dbReference type="Gene3D" id="1.10.3210.10">
    <property type="entry name" value="Hypothetical protein af1432"/>
    <property type="match status" value="1"/>
</dbReference>
<dbReference type="Proteomes" id="UP000681027">
    <property type="component" value="Unassembled WGS sequence"/>
</dbReference>
<proteinExistence type="predicted"/>
<protein>
    <submittedName>
        <fullName evidence="2">HD domain-containing protein</fullName>
    </submittedName>
</protein>
<dbReference type="SUPFAM" id="SSF109604">
    <property type="entry name" value="HD-domain/PDEase-like"/>
    <property type="match status" value="1"/>
</dbReference>
<evidence type="ECO:0000259" key="1">
    <source>
        <dbReference type="PROSITE" id="PS51832"/>
    </source>
</evidence>
<reference evidence="2 3" key="1">
    <citation type="submission" date="2021-05" db="EMBL/GenBank/DDBJ databases">
        <title>Novel Bacillus species.</title>
        <authorList>
            <person name="Liu G."/>
        </authorList>
    </citation>
    <scope>NUCLEOTIDE SEQUENCE [LARGE SCALE GENOMIC DNA]</scope>
    <source>
        <strain evidence="2 3">FJAT-49705</strain>
    </source>
</reference>
<sequence length="334" mass="37781">MRLINIDEYDPNLMQLARPVFDRQRRVLLAAGRTIHPVYLERLESIGVRYLLVEDALSEGISMDEIVDATTWIAAIEIIQKAFQDVAQFGKLPILTLQKLVSNLVEEVTKRKAIVLIPTTSLAEDLREYAHVVNVALLSLHLANKKQIPPNQLRDVGLGALLHDIGNAIKVSEEGHPLMGFNFLRKIREISLLSSHMAYQHHEKVDGTGFPRGITEDQIHEYAQICSIANMYDNLLSSQEMPPHEVMECIMTKAGTNFSMDFVQLFVEVVPSYIPGTRVMMNNGREAIITKIIGSMQRPYIRFIESGEEVSLVSNPTLLIKEVLQKKIREDSRI</sequence>
<dbReference type="InterPro" id="IPR037522">
    <property type="entry name" value="HD_GYP_dom"/>
</dbReference>
<dbReference type="Pfam" id="PF01966">
    <property type="entry name" value="HD"/>
    <property type="match status" value="1"/>
</dbReference>
<dbReference type="PANTHER" id="PTHR43155">
    <property type="entry name" value="CYCLIC DI-GMP PHOSPHODIESTERASE PA4108-RELATED"/>
    <property type="match status" value="1"/>
</dbReference>
<dbReference type="InterPro" id="IPR003607">
    <property type="entry name" value="HD/PDEase_dom"/>
</dbReference>
<dbReference type="PROSITE" id="PS51832">
    <property type="entry name" value="HD_GYP"/>
    <property type="match status" value="1"/>
</dbReference>
<gene>
    <name evidence="2" type="ORF">KHA94_22850</name>
</gene>
<feature type="domain" description="HD-GYP" evidence="1">
    <location>
        <begin position="79"/>
        <end position="286"/>
    </location>
</feature>
<dbReference type="EMBL" id="JAGYPM010000007">
    <property type="protein sequence ID" value="MBS4192957.1"/>
    <property type="molecule type" value="Genomic_DNA"/>
</dbReference>
<name>A0ABS5NYM8_9BACI</name>
<dbReference type="RefSeq" id="WP_213104401.1">
    <property type="nucleotide sequence ID" value="NZ_JAGYPM010000007.1"/>
</dbReference>
<evidence type="ECO:0000313" key="3">
    <source>
        <dbReference type="Proteomes" id="UP000681027"/>
    </source>
</evidence>
<comment type="caution">
    <text evidence="2">The sequence shown here is derived from an EMBL/GenBank/DDBJ whole genome shotgun (WGS) entry which is preliminary data.</text>
</comment>
<dbReference type="InterPro" id="IPR006674">
    <property type="entry name" value="HD_domain"/>
</dbReference>
<keyword evidence="3" id="KW-1185">Reference proteome</keyword>
<evidence type="ECO:0000313" key="2">
    <source>
        <dbReference type="EMBL" id="MBS4192957.1"/>
    </source>
</evidence>
<organism evidence="2 3">
    <name type="scientific">Cytobacillus citreus</name>
    <dbReference type="NCBI Taxonomy" id="2833586"/>
    <lineage>
        <taxon>Bacteria</taxon>
        <taxon>Bacillati</taxon>
        <taxon>Bacillota</taxon>
        <taxon>Bacilli</taxon>
        <taxon>Bacillales</taxon>
        <taxon>Bacillaceae</taxon>
        <taxon>Cytobacillus</taxon>
    </lineage>
</organism>
<dbReference type="CDD" id="cd00077">
    <property type="entry name" value="HDc"/>
    <property type="match status" value="1"/>
</dbReference>
<accession>A0ABS5NYM8</accession>
<dbReference type="PANTHER" id="PTHR43155:SF2">
    <property type="entry name" value="CYCLIC DI-GMP PHOSPHODIESTERASE PA4108"/>
    <property type="match status" value="1"/>
</dbReference>